<protein>
    <recommendedName>
        <fullName evidence="1">BTB domain-containing protein</fullName>
    </recommendedName>
</protein>
<feature type="domain" description="BTB" evidence="1">
    <location>
        <begin position="56"/>
        <end position="124"/>
    </location>
</feature>
<dbReference type="SUPFAM" id="SSF54695">
    <property type="entry name" value="POZ domain"/>
    <property type="match status" value="1"/>
</dbReference>
<dbReference type="AlphaFoldDB" id="A0A3N4KTX9"/>
<dbReference type="Proteomes" id="UP000277580">
    <property type="component" value="Unassembled WGS sequence"/>
</dbReference>
<dbReference type="Pfam" id="PF00651">
    <property type="entry name" value="BTB"/>
    <property type="match status" value="1"/>
</dbReference>
<dbReference type="InParanoid" id="A0A3N4KTX9"/>
<sequence length="279" mass="30877">MLARPAPTYIATPDRNADQVDLEIVDMGVHPPSDRPEGKYFFGAASYFDKFQSPIVPVVVGEAETAHTFLAHKSILCKSPFFDCALNGSFKEARENMVTLPEDDPKVFSSILEYLYSDEYSPRMITRIGARPQPQASSSAFANLFGHPVPYRIGTDGVFEPGSPVRSAPAPRQMQNYTPVREIEGYDGTENPEQQCEAALRHAMIYCMAEKFGMNRLQTLVLEKLKLCGPVKDVLFVKVAAYLVENASDVDGQLTEFLTPYIPGIPKPQPAVPISVLEQ</sequence>
<name>A0A3N4KTX9_9PEZI</name>
<accession>A0A3N4KTX9</accession>
<dbReference type="Gene3D" id="3.30.710.10">
    <property type="entry name" value="Potassium Channel Kv1.1, Chain A"/>
    <property type="match status" value="1"/>
</dbReference>
<dbReference type="PANTHER" id="PTHR47843">
    <property type="entry name" value="BTB DOMAIN-CONTAINING PROTEIN-RELATED"/>
    <property type="match status" value="1"/>
</dbReference>
<evidence type="ECO:0000259" key="1">
    <source>
        <dbReference type="PROSITE" id="PS50097"/>
    </source>
</evidence>
<dbReference type="InterPro" id="IPR000210">
    <property type="entry name" value="BTB/POZ_dom"/>
</dbReference>
<reference evidence="2 3" key="1">
    <citation type="journal article" date="2018" name="Nat. Ecol. Evol.">
        <title>Pezizomycetes genomes reveal the molecular basis of ectomycorrhizal truffle lifestyle.</title>
        <authorList>
            <person name="Murat C."/>
            <person name="Payen T."/>
            <person name="Noel B."/>
            <person name="Kuo A."/>
            <person name="Morin E."/>
            <person name="Chen J."/>
            <person name="Kohler A."/>
            <person name="Krizsan K."/>
            <person name="Balestrini R."/>
            <person name="Da Silva C."/>
            <person name="Montanini B."/>
            <person name="Hainaut M."/>
            <person name="Levati E."/>
            <person name="Barry K.W."/>
            <person name="Belfiori B."/>
            <person name="Cichocki N."/>
            <person name="Clum A."/>
            <person name="Dockter R.B."/>
            <person name="Fauchery L."/>
            <person name="Guy J."/>
            <person name="Iotti M."/>
            <person name="Le Tacon F."/>
            <person name="Lindquist E.A."/>
            <person name="Lipzen A."/>
            <person name="Malagnac F."/>
            <person name="Mello A."/>
            <person name="Molinier V."/>
            <person name="Miyauchi S."/>
            <person name="Poulain J."/>
            <person name="Riccioni C."/>
            <person name="Rubini A."/>
            <person name="Sitrit Y."/>
            <person name="Splivallo R."/>
            <person name="Traeger S."/>
            <person name="Wang M."/>
            <person name="Zifcakova L."/>
            <person name="Wipf D."/>
            <person name="Zambonelli A."/>
            <person name="Paolocci F."/>
            <person name="Nowrousian M."/>
            <person name="Ottonello S."/>
            <person name="Baldrian P."/>
            <person name="Spatafora J.W."/>
            <person name="Henrissat B."/>
            <person name="Nagy L.G."/>
            <person name="Aury J.M."/>
            <person name="Wincker P."/>
            <person name="Grigoriev I.V."/>
            <person name="Bonfante P."/>
            <person name="Martin F.M."/>
        </authorList>
    </citation>
    <scope>NUCLEOTIDE SEQUENCE [LARGE SCALE GENOMIC DNA]</scope>
    <source>
        <strain evidence="2 3">CCBAS932</strain>
    </source>
</reference>
<gene>
    <name evidence="2" type="ORF">P167DRAFT_544292</name>
</gene>
<organism evidence="2 3">
    <name type="scientific">Morchella conica CCBAS932</name>
    <dbReference type="NCBI Taxonomy" id="1392247"/>
    <lineage>
        <taxon>Eukaryota</taxon>
        <taxon>Fungi</taxon>
        <taxon>Dikarya</taxon>
        <taxon>Ascomycota</taxon>
        <taxon>Pezizomycotina</taxon>
        <taxon>Pezizomycetes</taxon>
        <taxon>Pezizales</taxon>
        <taxon>Morchellaceae</taxon>
        <taxon>Morchella</taxon>
    </lineage>
</organism>
<dbReference type="EMBL" id="ML119120">
    <property type="protein sequence ID" value="RPB14013.1"/>
    <property type="molecule type" value="Genomic_DNA"/>
</dbReference>
<dbReference type="CDD" id="cd18186">
    <property type="entry name" value="BTB_POZ_ZBTB_KLHL-like"/>
    <property type="match status" value="1"/>
</dbReference>
<proteinExistence type="predicted"/>
<dbReference type="STRING" id="1392247.A0A3N4KTX9"/>
<dbReference type="OrthoDB" id="45365at2759"/>
<evidence type="ECO:0000313" key="2">
    <source>
        <dbReference type="EMBL" id="RPB14013.1"/>
    </source>
</evidence>
<dbReference type="InterPro" id="IPR011333">
    <property type="entry name" value="SKP1/BTB/POZ_sf"/>
</dbReference>
<dbReference type="PROSITE" id="PS50097">
    <property type="entry name" value="BTB"/>
    <property type="match status" value="1"/>
</dbReference>
<evidence type="ECO:0000313" key="3">
    <source>
        <dbReference type="Proteomes" id="UP000277580"/>
    </source>
</evidence>
<keyword evidence="3" id="KW-1185">Reference proteome</keyword>